<keyword evidence="4" id="KW-1185">Reference proteome</keyword>
<dbReference type="Pfam" id="PF07811">
    <property type="entry name" value="TadE"/>
    <property type="match status" value="1"/>
</dbReference>
<feature type="domain" description="TadE-like" evidence="2">
    <location>
        <begin position="16"/>
        <end position="57"/>
    </location>
</feature>
<proteinExistence type="predicted"/>
<sequence>MNHPHTTRAPRRRMHGQALTEMAVVCAVLVPLFLLIPILGKYIHMRQMTQQAARNAAWNAIAFPEYGVNAQQAGVERAMLSRSFANADAPIRSNENPPARGRFDDPLLNTFSGQPLLERDGMRVRSLTDAKSPGFASSTVSSLLGALPGAFPPNKAGYVTAEVRVNVRDLKTRDGAAARYLAPFDRLGLTMSARQSLLADPWNAGGPTQGRRSVKSQVGTLVPVSKLAGTQKVLDVIGALPLPAVGLLDGLDIGTVEPDIVPYDRLQRYPVRE</sequence>
<comment type="caution">
    <text evidence="3">The sequence shown here is derived from an EMBL/GenBank/DDBJ whole genome shotgun (WGS) entry which is preliminary data.</text>
</comment>
<keyword evidence="1" id="KW-0812">Transmembrane</keyword>
<evidence type="ECO:0000256" key="1">
    <source>
        <dbReference type="SAM" id="Phobius"/>
    </source>
</evidence>
<evidence type="ECO:0000313" key="3">
    <source>
        <dbReference type="EMBL" id="RMH93820.1"/>
    </source>
</evidence>
<protein>
    <submittedName>
        <fullName evidence="3">Pilus assembly protein</fullName>
    </submittedName>
</protein>
<dbReference type="InterPro" id="IPR012495">
    <property type="entry name" value="TadE-like_dom"/>
</dbReference>
<feature type="transmembrane region" description="Helical" evidence="1">
    <location>
        <begin position="21"/>
        <end position="40"/>
    </location>
</feature>
<organism evidence="3 4">
    <name type="scientific">Solilutibacter pythonis</name>
    <dbReference type="NCBI Taxonomy" id="2483112"/>
    <lineage>
        <taxon>Bacteria</taxon>
        <taxon>Pseudomonadati</taxon>
        <taxon>Pseudomonadota</taxon>
        <taxon>Gammaproteobacteria</taxon>
        <taxon>Lysobacterales</taxon>
        <taxon>Lysobacteraceae</taxon>
        <taxon>Solilutibacter</taxon>
    </lineage>
</organism>
<evidence type="ECO:0000259" key="2">
    <source>
        <dbReference type="Pfam" id="PF07811"/>
    </source>
</evidence>
<dbReference type="EMBL" id="RFLY01000004">
    <property type="protein sequence ID" value="RMH93820.1"/>
    <property type="molecule type" value="Genomic_DNA"/>
</dbReference>
<evidence type="ECO:0000313" key="4">
    <source>
        <dbReference type="Proteomes" id="UP000275012"/>
    </source>
</evidence>
<keyword evidence="1" id="KW-1133">Transmembrane helix</keyword>
<gene>
    <name evidence="3" type="ORF">EBB59_04020</name>
</gene>
<reference evidence="3 4" key="1">
    <citation type="submission" date="2018-10" db="EMBL/GenBank/DDBJ databases">
        <title>Proposal of Lysobacter pythonis sp. nov. isolated from royal pythons (Python regius).</title>
        <authorList>
            <person name="Hans-Juergen B."/>
            <person name="Huptas C."/>
            <person name="Sandra B."/>
            <person name="Igor L."/>
            <person name="Joachim S."/>
            <person name="Siegfried S."/>
            <person name="Mareike W."/>
            <person name="Peter K."/>
        </authorList>
    </citation>
    <scope>NUCLEOTIDE SEQUENCE [LARGE SCALE GENOMIC DNA]</scope>
    <source>
        <strain evidence="3 4">4284/11</strain>
    </source>
</reference>
<accession>A0A3M2I1I7</accession>
<dbReference type="AlphaFoldDB" id="A0A3M2I1I7"/>
<name>A0A3M2I1I7_9GAMM</name>
<dbReference type="OrthoDB" id="6019921at2"/>
<dbReference type="Proteomes" id="UP000275012">
    <property type="component" value="Unassembled WGS sequence"/>
</dbReference>
<keyword evidence="1" id="KW-0472">Membrane</keyword>